<organism evidence="1 2">
    <name type="scientific">Autumnicola psychrophila</name>
    <dbReference type="NCBI Taxonomy" id="3075592"/>
    <lineage>
        <taxon>Bacteria</taxon>
        <taxon>Pseudomonadati</taxon>
        <taxon>Bacteroidota</taxon>
        <taxon>Flavobacteriia</taxon>
        <taxon>Flavobacteriales</taxon>
        <taxon>Flavobacteriaceae</taxon>
        <taxon>Autumnicola</taxon>
    </lineage>
</organism>
<evidence type="ECO:0000313" key="2">
    <source>
        <dbReference type="Proteomes" id="UP001253848"/>
    </source>
</evidence>
<dbReference type="EMBL" id="JAVRHN010000009">
    <property type="protein sequence ID" value="MDT0687207.1"/>
    <property type="molecule type" value="Genomic_DNA"/>
</dbReference>
<proteinExistence type="predicted"/>
<accession>A0ABU3DVV6</accession>
<name>A0ABU3DVV6_9FLAO</name>
<dbReference type="Proteomes" id="UP001253848">
    <property type="component" value="Unassembled WGS sequence"/>
</dbReference>
<evidence type="ECO:0000313" key="1">
    <source>
        <dbReference type="EMBL" id="MDT0687207.1"/>
    </source>
</evidence>
<gene>
    <name evidence="1" type="ORF">RM541_12610</name>
</gene>
<protein>
    <submittedName>
        <fullName evidence="1">Uncharacterized protein</fullName>
    </submittedName>
</protein>
<keyword evidence="2" id="KW-1185">Reference proteome</keyword>
<sequence length="81" mass="9401">MSFGVVIDSEFGNKSFFLKFQQEEMSWWHPSIIQMRPILEITSDQGENDHIFLQIRNISEENIEGELILGIGKAEKWKTSA</sequence>
<comment type="caution">
    <text evidence="1">The sequence shown here is derived from an EMBL/GenBank/DDBJ whole genome shotgun (WGS) entry which is preliminary data.</text>
</comment>
<reference evidence="1 2" key="1">
    <citation type="submission" date="2023-09" db="EMBL/GenBank/DDBJ databases">
        <authorList>
            <person name="Rey-Velasco X."/>
        </authorList>
    </citation>
    <scope>NUCLEOTIDE SEQUENCE [LARGE SCALE GENOMIC DNA]</scope>
    <source>
        <strain evidence="1 2">F225</strain>
    </source>
</reference>
<dbReference type="RefSeq" id="WP_311500502.1">
    <property type="nucleotide sequence ID" value="NZ_JAVRHN010000009.1"/>
</dbReference>